<dbReference type="GO" id="GO:0003677">
    <property type="term" value="F:DNA binding"/>
    <property type="evidence" value="ECO:0007669"/>
    <property type="project" value="UniProtKB-KW"/>
</dbReference>
<dbReference type="InterPro" id="IPR011991">
    <property type="entry name" value="ArsR-like_HTH"/>
</dbReference>
<keyword evidence="7" id="KW-1185">Reference proteome</keyword>
<dbReference type="Proteomes" id="UP000011568">
    <property type="component" value="Unassembled WGS sequence"/>
</dbReference>
<dbReference type="CDD" id="cd00090">
    <property type="entry name" value="HTH_ARSR"/>
    <property type="match status" value="1"/>
</dbReference>
<dbReference type="EMBL" id="AOMC01000079">
    <property type="protein sequence ID" value="EMA47311.1"/>
    <property type="molecule type" value="Genomic_DNA"/>
</dbReference>
<dbReference type="eggNOG" id="arCOG02798">
    <property type="taxonomic scope" value="Archaea"/>
</dbReference>
<dbReference type="InterPro" id="IPR036388">
    <property type="entry name" value="WH-like_DNA-bd_sf"/>
</dbReference>
<name>M0MNR9_HALMO</name>
<evidence type="ECO:0000256" key="3">
    <source>
        <dbReference type="ARBA" id="ARBA00023163"/>
    </source>
</evidence>
<dbReference type="InterPro" id="IPR050707">
    <property type="entry name" value="HTH_MetabolicPath_Reg"/>
</dbReference>
<dbReference type="PANTHER" id="PTHR30136:SF35">
    <property type="entry name" value="HTH-TYPE TRANSCRIPTIONAL REGULATOR RV1719"/>
    <property type="match status" value="1"/>
</dbReference>
<evidence type="ECO:0000256" key="2">
    <source>
        <dbReference type="ARBA" id="ARBA00023125"/>
    </source>
</evidence>
<dbReference type="Gene3D" id="1.10.10.10">
    <property type="entry name" value="Winged helix-like DNA-binding domain superfamily/Winged helix DNA-binding domain"/>
    <property type="match status" value="1"/>
</dbReference>
<evidence type="ECO:0000259" key="5">
    <source>
        <dbReference type="PROSITE" id="PS51078"/>
    </source>
</evidence>
<dbReference type="SUPFAM" id="SSF55781">
    <property type="entry name" value="GAF domain-like"/>
    <property type="match status" value="1"/>
</dbReference>
<accession>M0MNR9</accession>
<keyword evidence="1" id="KW-0805">Transcription regulation</keyword>
<evidence type="ECO:0000313" key="7">
    <source>
        <dbReference type="Proteomes" id="UP000011568"/>
    </source>
</evidence>
<dbReference type="PROSITE" id="PS51077">
    <property type="entry name" value="HTH_ICLR"/>
    <property type="match status" value="1"/>
</dbReference>
<dbReference type="GO" id="GO:0045892">
    <property type="term" value="P:negative regulation of DNA-templated transcription"/>
    <property type="evidence" value="ECO:0007669"/>
    <property type="project" value="TreeGrafter"/>
</dbReference>
<evidence type="ECO:0000256" key="1">
    <source>
        <dbReference type="ARBA" id="ARBA00023015"/>
    </source>
</evidence>
<sequence length="252" mass="28145">MPDKDGIKAVRTTFRIIEELRCTERKMGVSALADALDLPVSTVHSHLSTLVEAEYLVQCDGTYDLGYRFLEVGGHRRHRTRLFEYAKPKVDQLATEFGDEVSLCVADRDLGAHIYISRGEEAIRTDTFTGIRLPLYATATGKAILAQLSPEHLEAILGEIELISLGPNTITSEDDLHNDLDRIRHDGTAYDRQERLEGIHGVAAPIPRPEGPSAAIGVTGPISRMMGERFERDIPERIRNIAETIRIKLRYS</sequence>
<dbReference type="InterPro" id="IPR029016">
    <property type="entry name" value="GAF-like_dom_sf"/>
</dbReference>
<feature type="domain" description="HTH iclR-type" evidence="4">
    <location>
        <begin position="7"/>
        <end position="67"/>
    </location>
</feature>
<dbReference type="InterPro" id="IPR036390">
    <property type="entry name" value="WH_DNA-bd_sf"/>
</dbReference>
<dbReference type="Pfam" id="PF01614">
    <property type="entry name" value="IclR_C"/>
    <property type="match status" value="1"/>
</dbReference>
<organism evidence="6 7">
    <name type="scientific">Halococcus morrhuae DSM 1307</name>
    <dbReference type="NCBI Taxonomy" id="931277"/>
    <lineage>
        <taxon>Archaea</taxon>
        <taxon>Methanobacteriati</taxon>
        <taxon>Methanobacteriota</taxon>
        <taxon>Stenosarchaea group</taxon>
        <taxon>Halobacteria</taxon>
        <taxon>Halobacteriales</taxon>
        <taxon>Halococcaceae</taxon>
        <taxon>Halococcus</taxon>
    </lineage>
</organism>
<dbReference type="SMART" id="SM00346">
    <property type="entry name" value="HTH_ICLR"/>
    <property type="match status" value="1"/>
</dbReference>
<keyword evidence="2" id="KW-0238">DNA-binding</keyword>
<gene>
    <name evidence="6" type="ORF">C448_05413</name>
</gene>
<protein>
    <submittedName>
        <fullName evidence="6">Transcription regulator</fullName>
    </submittedName>
</protein>
<dbReference type="SUPFAM" id="SSF46785">
    <property type="entry name" value="Winged helix' DNA-binding domain"/>
    <property type="match status" value="1"/>
</dbReference>
<evidence type="ECO:0000313" key="6">
    <source>
        <dbReference type="EMBL" id="EMA47311.1"/>
    </source>
</evidence>
<dbReference type="RefSeq" id="WP_004052445.1">
    <property type="nucleotide sequence ID" value="NZ_AOMC01000079.1"/>
</dbReference>
<dbReference type="OrthoDB" id="211374at2157"/>
<reference evidence="6 7" key="1">
    <citation type="journal article" date="2014" name="PLoS Genet.">
        <title>Phylogenetically driven sequencing of extremely halophilic archaea reveals strategies for static and dynamic osmo-response.</title>
        <authorList>
            <person name="Becker E.A."/>
            <person name="Seitzer P.M."/>
            <person name="Tritt A."/>
            <person name="Larsen D."/>
            <person name="Krusor M."/>
            <person name="Yao A.I."/>
            <person name="Wu D."/>
            <person name="Madern D."/>
            <person name="Eisen J.A."/>
            <person name="Darling A.E."/>
            <person name="Facciotti M.T."/>
        </authorList>
    </citation>
    <scope>NUCLEOTIDE SEQUENCE [LARGE SCALE GENOMIC DNA]</scope>
    <source>
        <strain evidence="6 7">DSM 1307</strain>
    </source>
</reference>
<feature type="domain" description="IclR-ED" evidence="5">
    <location>
        <begin position="68"/>
        <end position="251"/>
    </location>
</feature>
<keyword evidence="3" id="KW-0804">Transcription</keyword>
<dbReference type="InterPro" id="IPR014757">
    <property type="entry name" value="Tscrpt_reg_IclR_C"/>
</dbReference>
<dbReference type="InterPro" id="IPR005471">
    <property type="entry name" value="Tscrpt_reg_IclR_N"/>
</dbReference>
<dbReference type="GO" id="GO:0003700">
    <property type="term" value="F:DNA-binding transcription factor activity"/>
    <property type="evidence" value="ECO:0007669"/>
    <property type="project" value="TreeGrafter"/>
</dbReference>
<proteinExistence type="predicted"/>
<dbReference type="PANTHER" id="PTHR30136">
    <property type="entry name" value="HELIX-TURN-HELIX TRANSCRIPTIONAL REGULATOR, ICLR FAMILY"/>
    <property type="match status" value="1"/>
</dbReference>
<dbReference type="PROSITE" id="PS51078">
    <property type="entry name" value="ICLR_ED"/>
    <property type="match status" value="1"/>
</dbReference>
<evidence type="ECO:0000259" key="4">
    <source>
        <dbReference type="PROSITE" id="PS51077"/>
    </source>
</evidence>
<dbReference type="AlphaFoldDB" id="M0MNR9"/>
<comment type="caution">
    <text evidence="6">The sequence shown here is derived from an EMBL/GenBank/DDBJ whole genome shotgun (WGS) entry which is preliminary data.</text>
</comment>
<dbReference type="PATRIC" id="fig|931277.6.peg.1055"/>
<dbReference type="Gene3D" id="3.30.450.40">
    <property type="match status" value="1"/>
</dbReference>
<dbReference type="Pfam" id="PF09339">
    <property type="entry name" value="HTH_IclR"/>
    <property type="match status" value="1"/>
</dbReference>